<feature type="compositionally biased region" description="Polar residues" evidence="1">
    <location>
        <begin position="1"/>
        <end position="15"/>
    </location>
</feature>
<name>A0ABU6YHP4_9FABA</name>
<proteinExistence type="predicted"/>
<dbReference type="EMBL" id="JASCZI010242090">
    <property type="protein sequence ID" value="MED6209529.1"/>
    <property type="molecule type" value="Genomic_DNA"/>
</dbReference>
<protein>
    <submittedName>
        <fullName evidence="2">Uncharacterized protein</fullName>
    </submittedName>
</protein>
<evidence type="ECO:0000256" key="1">
    <source>
        <dbReference type="SAM" id="MobiDB-lite"/>
    </source>
</evidence>
<sequence length="129" mass="14596">MPNHSHSSPSSLQHETQPETETSNSSEQRQQRRSDAPWAYDDSLASEENEWNNGVMLKVLGHVVISAEREAFVWKEKEQRKRRRCFHMQLLTLHGGPVYASFDALRSTSSTSITFSGSKSSEGSKCLLK</sequence>
<dbReference type="Proteomes" id="UP001341840">
    <property type="component" value="Unassembled WGS sequence"/>
</dbReference>
<keyword evidence="3" id="KW-1185">Reference proteome</keyword>
<accession>A0ABU6YHP4</accession>
<gene>
    <name evidence="2" type="ORF">PIB30_055567</name>
</gene>
<reference evidence="2 3" key="1">
    <citation type="journal article" date="2023" name="Plants (Basel)">
        <title>Bridging the Gap: Combining Genomics and Transcriptomics Approaches to Understand Stylosanthes scabra, an Orphan Legume from the Brazilian Caatinga.</title>
        <authorList>
            <person name="Ferreira-Neto J.R.C."/>
            <person name="da Silva M.D."/>
            <person name="Binneck E."/>
            <person name="de Melo N.F."/>
            <person name="da Silva R.H."/>
            <person name="de Melo A.L.T.M."/>
            <person name="Pandolfi V."/>
            <person name="Bustamante F.O."/>
            <person name="Brasileiro-Vidal A.C."/>
            <person name="Benko-Iseppon A.M."/>
        </authorList>
    </citation>
    <scope>NUCLEOTIDE SEQUENCE [LARGE SCALE GENOMIC DNA]</scope>
    <source>
        <tissue evidence="2">Leaves</tissue>
    </source>
</reference>
<feature type="region of interest" description="Disordered" evidence="1">
    <location>
        <begin position="1"/>
        <end position="41"/>
    </location>
</feature>
<evidence type="ECO:0000313" key="3">
    <source>
        <dbReference type="Proteomes" id="UP001341840"/>
    </source>
</evidence>
<comment type="caution">
    <text evidence="2">The sequence shown here is derived from an EMBL/GenBank/DDBJ whole genome shotgun (WGS) entry which is preliminary data.</text>
</comment>
<organism evidence="2 3">
    <name type="scientific">Stylosanthes scabra</name>
    <dbReference type="NCBI Taxonomy" id="79078"/>
    <lineage>
        <taxon>Eukaryota</taxon>
        <taxon>Viridiplantae</taxon>
        <taxon>Streptophyta</taxon>
        <taxon>Embryophyta</taxon>
        <taxon>Tracheophyta</taxon>
        <taxon>Spermatophyta</taxon>
        <taxon>Magnoliopsida</taxon>
        <taxon>eudicotyledons</taxon>
        <taxon>Gunneridae</taxon>
        <taxon>Pentapetalae</taxon>
        <taxon>rosids</taxon>
        <taxon>fabids</taxon>
        <taxon>Fabales</taxon>
        <taxon>Fabaceae</taxon>
        <taxon>Papilionoideae</taxon>
        <taxon>50 kb inversion clade</taxon>
        <taxon>dalbergioids sensu lato</taxon>
        <taxon>Dalbergieae</taxon>
        <taxon>Pterocarpus clade</taxon>
        <taxon>Stylosanthes</taxon>
    </lineage>
</organism>
<feature type="compositionally biased region" description="Low complexity" evidence="1">
    <location>
        <begin position="19"/>
        <end position="28"/>
    </location>
</feature>
<evidence type="ECO:0000313" key="2">
    <source>
        <dbReference type="EMBL" id="MED6209529.1"/>
    </source>
</evidence>